<dbReference type="GO" id="GO:0044718">
    <property type="term" value="P:siderophore transmembrane transport"/>
    <property type="evidence" value="ECO:0007669"/>
    <property type="project" value="TreeGrafter"/>
</dbReference>
<dbReference type="AlphaFoldDB" id="A0A495PWM7"/>
<dbReference type="Proteomes" id="UP000276282">
    <property type="component" value="Unassembled WGS sequence"/>
</dbReference>
<name>A0A495PWM7_9FLAO</name>
<dbReference type="Pfam" id="PF13715">
    <property type="entry name" value="CarbopepD_reg_2"/>
    <property type="match status" value="1"/>
</dbReference>
<dbReference type="InterPro" id="IPR023996">
    <property type="entry name" value="TonB-dep_OMP_SusC/RagA"/>
</dbReference>
<dbReference type="InterPro" id="IPR039426">
    <property type="entry name" value="TonB-dep_rcpt-like"/>
</dbReference>
<comment type="subcellular location">
    <subcellularLocation>
        <location evidence="1 8">Cell outer membrane</location>
        <topology evidence="1 8">Multi-pass membrane protein</topology>
    </subcellularLocation>
</comment>
<keyword evidence="5 9" id="KW-0732">Signal</keyword>
<dbReference type="OrthoDB" id="9768177at2"/>
<dbReference type="PANTHER" id="PTHR30069:SF29">
    <property type="entry name" value="HEMOGLOBIN AND HEMOGLOBIN-HAPTOGLOBIN-BINDING PROTEIN 1-RELATED"/>
    <property type="match status" value="1"/>
</dbReference>
<feature type="domain" description="TonB-dependent receptor plug" evidence="10">
    <location>
        <begin position="114"/>
        <end position="218"/>
    </location>
</feature>
<comment type="similarity">
    <text evidence="8">Belongs to the TonB-dependent receptor family.</text>
</comment>
<evidence type="ECO:0000256" key="8">
    <source>
        <dbReference type="PROSITE-ProRule" id="PRU01360"/>
    </source>
</evidence>
<dbReference type="SUPFAM" id="SSF49464">
    <property type="entry name" value="Carboxypeptidase regulatory domain-like"/>
    <property type="match status" value="1"/>
</dbReference>
<evidence type="ECO:0000259" key="10">
    <source>
        <dbReference type="Pfam" id="PF07715"/>
    </source>
</evidence>
<dbReference type="RefSeq" id="WP_121344359.1">
    <property type="nucleotide sequence ID" value="NZ_RBLG01000001.1"/>
</dbReference>
<keyword evidence="6 8" id="KW-0472">Membrane</keyword>
<dbReference type="GO" id="GO:0015344">
    <property type="term" value="F:siderophore uptake transmembrane transporter activity"/>
    <property type="evidence" value="ECO:0007669"/>
    <property type="project" value="TreeGrafter"/>
</dbReference>
<feature type="signal peptide" evidence="9">
    <location>
        <begin position="1"/>
        <end position="22"/>
    </location>
</feature>
<gene>
    <name evidence="11" type="ORF">BC962_0519</name>
</gene>
<evidence type="ECO:0000256" key="2">
    <source>
        <dbReference type="ARBA" id="ARBA00022448"/>
    </source>
</evidence>
<dbReference type="Gene3D" id="2.170.130.10">
    <property type="entry name" value="TonB-dependent receptor, plug domain"/>
    <property type="match status" value="1"/>
</dbReference>
<evidence type="ECO:0000256" key="9">
    <source>
        <dbReference type="SAM" id="SignalP"/>
    </source>
</evidence>
<dbReference type="GO" id="GO:0009279">
    <property type="term" value="C:cell outer membrane"/>
    <property type="evidence" value="ECO:0007669"/>
    <property type="project" value="UniProtKB-SubCell"/>
</dbReference>
<evidence type="ECO:0000256" key="4">
    <source>
        <dbReference type="ARBA" id="ARBA00022692"/>
    </source>
</evidence>
<dbReference type="FunFam" id="2.60.40.1120:FF:000003">
    <property type="entry name" value="Outer membrane protein Omp121"/>
    <property type="match status" value="1"/>
</dbReference>
<dbReference type="Pfam" id="PF07715">
    <property type="entry name" value="Plug"/>
    <property type="match status" value="1"/>
</dbReference>
<keyword evidence="12" id="KW-1185">Reference proteome</keyword>
<evidence type="ECO:0000313" key="12">
    <source>
        <dbReference type="Proteomes" id="UP000276282"/>
    </source>
</evidence>
<protein>
    <submittedName>
        <fullName evidence="11">TonB-linked SusC/RagA family outer membrane protein</fullName>
    </submittedName>
</protein>
<organism evidence="11 12">
    <name type="scientific">Gillisia mitskevichiae</name>
    <dbReference type="NCBI Taxonomy" id="270921"/>
    <lineage>
        <taxon>Bacteria</taxon>
        <taxon>Pseudomonadati</taxon>
        <taxon>Bacteroidota</taxon>
        <taxon>Flavobacteriia</taxon>
        <taxon>Flavobacteriales</taxon>
        <taxon>Flavobacteriaceae</taxon>
        <taxon>Gillisia</taxon>
    </lineage>
</organism>
<reference evidence="11 12" key="1">
    <citation type="submission" date="2018-10" db="EMBL/GenBank/DDBJ databases">
        <title>Genomic Encyclopedia of Archaeal and Bacterial Type Strains, Phase II (KMG-II): from individual species to whole genera.</title>
        <authorList>
            <person name="Goeker M."/>
        </authorList>
    </citation>
    <scope>NUCLEOTIDE SEQUENCE [LARGE SCALE GENOMIC DNA]</scope>
    <source>
        <strain evidence="11 12">DSM 19839</strain>
    </source>
</reference>
<evidence type="ECO:0000313" key="11">
    <source>
        <dbReference type="EMBL" id="RKS55554.1"/>
    </source>
</evidence>
<evidence type="ECO:0000256" key="7">
    <source>
        <dbReference type="ARBA" id="ARBA00023237"/>
    </source>
</evidence>
<dbReference type="InterPro" id="IPR023997">
    <property type="entry name" value="TonB-dep_OMP_SusC/RagA_CS"/>
</dbReference>
<proteinExistence type="inferred from homology"/>
<dbReference type="InterPro" id="IPR037066">
    <property type="entry name" value="Plug_dom_sf"/>
</dbReference>
<dbReference type="Gene3D" id="2.60.40.1120">
    <property type="entry name" value="Carboxypeptidase-like, regulatory domain"/>
    <property type="match status" value="1"/>
</dbReference>
<accession>A0A495PWM7</accession>
<evidence type="ECO:0000256" key="3">
    <source>
        <dbReference type="ARBA" id="ARBA00022452"/>
    </source>
</evidence>
<dbReference type="PROSITE" id="PS52016">
    <property type="entry name" value="TONB_DEPENDENT_REC_3"/>
    <property type="match status" value="1"/>
</dbReference>
<dbReference type="EMBL" id="RBLG01000001">
    <property type="protein sequence ID" value="RKS55554.1"/>
    <property type="molecule type" value="Genomic_DNA"/>
</dbReference>
<dbReference type="InterPro" id="IPR036942">
    <property type="entry name" value="Beta-barrel_TonB_sf"/>
</dbReference>
<keyword evidence="4 8" id="KW-0812">Transmembrane</keyword>
<feature type="chain" id="PRO_5019834481" evidence="9">
    <location>
        <begin position="23"/>
        <end position="1010"/>
    </location>
</feature>
<keyword evidence="3 8" id="KW-1134">Transmembrane beta strand</keyword>
<dbReference type="Gene3D" id="2.40.170.20">
    <property type="entry name" value="TonB-dependent receptor, beta-barrel domain"/>
    <property type="match status" value="1"/>
</dbReference>
<dbReference type="InterPro" id="IPR012910">
    <property type="entry name" value="Plug_dom"/>
</dbReference>
<dbReference type="NCBIfam" id="TIGR04056">
    <property type="entry name" value="OMP_RagA_SusC"/>
    <property type="match status" value="1"/>
</dbReference>
<keyword evidence="2 8" id="KW-0813">Transport</keyword>
<comment type="caution">
    <text evidence="11">The sequence shown here is derived from an EMBL/GenBank/DDBJ whole genome shotgun (WGS) entry which is preliminary data.</text>
</comment>
<evidence type="ECO:0000256" key="6">
    <source>
        <dbReference type="ARBA" id="ARBA00023136"/>
    </source>
</evidence>
<keyword evidence="7 8" id="KW-0998">Cell outer membrane</keyword>
<dbReference type="NCBIfam" id="TIGR04057">
    <property type="entry name" value="SusC_RagA_signa"/>
    <property type="match status" value="1"/>
</dbReference>
<sequence length="1010" mass="110183">MKRFTCLLIVLFGGIVSMFSQSIAVQGTVTDENNVPLLGVNVLVKNESRGTTTDFDGNFKIENVKSGDILQFSYIGFLPKEFTITGNQSLNVQLLTDSESLEEVVVIGYGTQAKKEITGAVSVVGSKTIEELNPVRVEQALQGRVAGVNITSTSGSPGSAATISIRGISTNGDSRPLILVDGAVIEDLSVINPNDIESISVLKDATAGIYGVRAANGVILITTKGGQKNTDLRVEVDTYTGVQETSRKLPVLNATEYAVIINEAFAAGGQTPPFNDFSVLGEGTDYQDEIFREAFISDVNVNIYGGGEKATYSAGGGYLNQDGIVGGSGTNFERVSARGSFDYDILENLKLSTTSIYTHSNRSTLSENSLGSVLFNAINMAPTIPIFDADGEYSLAEGLGNEVINPIAQIANTYNNAQVDKITGTVGLAYDFFDHFTAEARYQFNYSEVRENSFFPEAFYGSGKVFNISEGRNVVNESTDYYRDYTFDAFISYNNSFNDVHNVTALLGTSVFKTTGDSYGFTGFNIPGNIYENASIENASDVVDNYLNVSNRIFDSRLLSYFARLQYNYDQKYLVSAVIRRDGSSNFGPNNKFGYFPSASVGWVMSEESFFENNIVNFFKLRSSYGILGNDRIGAYGYTSLLDAEGAYVFDNTLYYGVAAGRLSNPNLQWEEQTAFDIGIDARLFNSKLDLTVDYFKRQTDNLLLVPQVSGILGVGAPGAGAPIVNAGSVENKGWEFSLSYKEVVSDDFDFNISYNLTTLENEVLSVANENGFVSGGFFAVGQGEDPARMEAGQPIGYFYGLETNGIFQNATEIANSATQVNANPGDLRYVDQNNDGVIDTDDRINIGDPIPDLTMGLNIGFNFKNFDFSAYAFASVGNEIVRAYDRNEIRTNKTSYVLDRWTGSGTSNVYPRVNIGPNSNNVFSDFYVEDASYVRLQNVQLGYSLNNRITDQLGIRKLRFYVSVNNAFTLTEYNGYDPSASSGDPIGGGIDQGFYPVPRVYSAGLNFKF</sequence>
<evidence type="ECO:0000256" key="1">
    <source>
        <dbReference type="ARBA" id="ARBA00004571"/>
    </source>
</evidence>
<evidence type="ECO:0000256" key="5">
    <source>
        <dbReference type="ARBA" id="ARBA00022729"/>
    </source>
</evidence>
<dbReference type="SUPFAM" id="SSF56935">
    <property type="entry name" value="Porins"/>
    <property type="match status" value="1"/>
</dbReference>
<dbReference type="InterPro" id="IPR008969">
    <property type="entry name" value="CarboxyPept-like_regulatory"/>
</dbReference>
<dbReference type="PANTHER" id="PTHR30069">
    <property type="entry name" value="TONB-DEPENDENT OUTER MEMBRANE RECEPTOR"/>
    <property type="match status" value="1"/>
</dbReference>